<comment type="caution">
    <text evidence="2">The sequence shown here is derived from an EMBL/GenBank/DDBJ whole genome shotgun (WGS) entry which is preliminary data.</text>
</comment>
<proteinExistence type="predicted"/>
<dbReference type="Proteomes" id="UP001521184">
    <property type="component" value="Unassembled WGS sequence"/>
</dbReference>
<evidence type="ECO:0000256" key="1">
    <source>
        <dbReference type="SAM" id="MobiDB-lite"/>
    </source>
</evidence>
<reference evidence="2 3" key="1">
    <citation type="journal article" date="2023" name="Plant Dis.">
        <title>First Report of Diplodia intermedia Causing Canker and Dieback Diseases on Apple Trees in Canada.</title>
        <authorList>
            <person name="Ellouze W."/>
            <person name="Ilyukhin E."/>
            <person name="Sulman M."/>
            <person name="Ali S."/>
        </authorList>
    </citation>
    <scope>NUCLEOTIDE SEQUENCE [LARGE SCALE GENOMIC DNA]</scope>
    <source>
        <strain evidence="2 3">M45-28</strain>
    </source>
</reference>
<feature type="region of interest" description="Disordered" evidence="1">
    <location>
        <begin position="1"/>
        <end position="21"/>
    </location>
</feature>
<organism evidence="2 3">
    <name type="scientific">Diplodia intermedia</name>
    <dbReference type="NCBI Taxonomy" id="856260"/>
    <lineage>
        <taxon>Eukaryota</taxon>
        <taxon>Fungi</taxon>
        <taxon>Dikarya</taxon>
        <taxon>Ascomycota</taxon>
        <taxon>Pezizomycotina</taxon>
        <taxon>Dothideomycetes</taxon>
        <taxon>Dothideomycetes incertae sedis</taxon>
        <taxon>Botryosphaeriales</taxon>
        <taxon>Botryosphaeriaceae</taxon>
        <taxon>Diplodia</taxon>
    </lineage>
</organism>
<protein>
    <submittedName>
        <fullName evidence="2">Uncharacterized protein</fullName>
    </submittedName>
</protein>
<feature type="compositionally biased region" description="Basic residues" evidence="1">
    <location>
        <begin position="1"/>
        <end position="10"/>
    </location>
</feature>
<dbReference type="EMBL" id="JAKEKT020000001">
    <property type="protein sequence ID" value="KAL1652009.1"/>
    <property type="molecule type" value="Genomic_DNA"/>
</dbReference>
<gene>
    <name evidence="2" type="ORF">SLS58_000132</name>
</gene>
<name>A0ABR3U5J9_9PEZI</name>
<sequence length="64" mass="7126">MPIITPRKKREQTASRGHASFPLLASRLWGHEDEVRTSVAANQVEGGVHINPIKARVARRRGKS</sequence>
<accession>A0ABR3U5J9</accession>
<keyword evidence="3" id="KW-1185">Reference proteome</keyword>
<evidence type="ECO:0000313" key="3">
    <source>
        <dbReference type="Proteomes" id="UP001521184"/>
    </source>
</evidence>
<evidence type="ECO:0000313" key="2">
    <source>
        <dbReference type="EMBL" id="KAL1652009.1"/>
    </source>
</evidence>